<keyword evidence="6" id="KW-1185">Reference proteome</keyword>
<feature type="signal peptide" evidence="3">
    <location>
        <begin position="1"/>
        <end position="27"/>
    </location>
</feature>
<dbReference type="InterPro" id="IPR036034">
    <property type="entry name" value="PDZ_sf"/>
</dbReference>
<dbReference type="Gene3D" id="2.30.42.10">
    <property type="match status" value="2"/>
</dbReference>
<name>A0A1I5QWF1_9RHOB</name>
<dbReference type="SMART" id="SM00228">
    <property type="entry name" value="PDZ"/>
    <property type="match status" value="2"/>
</dbReference>
<dbReference type="Gene3D" id="2.40.10.10">
    <property type="entry name" value="Trypsin-like serine proteases"/>
    <property type="match status" value="2"/>
</dbReference>
<evidence type="ECO:0000256" key="3">
    <source>
        <dbReference type="SAM" id="SignalP"/>
    </source>
</evidence>
<gene>
    <name evidence="5" type="ORF">SAMN04488047_107136</name>
</gene>
<protein>
    <submittedName>
        <fullName evidence="5">Serine protease Do</fullName>
    </submittedName>
</protein>
<keyword evidence="5" id="KW-0645">Protease</keyword>
<dbReference type="InterPro" id="IPR043504">
    <property type="entry name" value="Peptidase_S1_PA_chymotrypsin"/>
</dbReference>
<dbReference type="AlphaFoldDB" id="A0A1I5QWF1"/>
<dbReference type="InterPro" id="IPR009003">
    <property type="entry name" value="Peptidase_S1_PA"/>
</dbReference>
<evidence type="ECO:0000313" key="6">
    <source>
        <dbReference type="Proteomes" id="UP000199356"/>
    </source>
</evidence>
<dbReference type="PANTHER" id="PTHR22939:SF129">
    <property type="entry name" value="SERINE PROTEASE HTRA2, MITOCHONDRIAL"/>
    <property type="match status" value="1"/>
</dbReference>
<accession>A0A1I5QWF1</accession>
<sequence length="461" mass="46695">MTNLDRFRRSGAALLAGVALVGMQASAPPAVAQMADVAQPAEVVERVAPAVVAVTGTGDMPGLDGMPDERFIDEFYRRFGGEPRMPRMGRGAAVASGFVIDGGLVATVWDGSGAEPEIVLDDGTRLPAQVVARDGGVTVLRVEADGDLPSLDWAEDTPVLGAEVLAVGRSESYGTLAAGGRVAARFGEGDAARLLIDDELPGGLAGAPLIDAQGRVLGMVGADGDAPAGASLAIPADIIAALAADPGQGTAARGYLGVRIQGVGGDVAAALGLPEPRGALVTEVQPGSPAQAAGLTPGDVILGVGDAPVEGPEDLSRQVSDMAPGEAVRLDIWRGDGAVEVEAVIAALPDGEPEAQRDAPQDAVPGLDLSLAEITDKTRDRFALPPDAEGVVVTDVPATLPGEVDVQPGDVIVSVQRFGVADLDDVSAAVRDAARSGRRTVLLLIERDGVRTFVVAPLSAT</sequence>
<dbReference type="InterPro" id="IPR001478">
    <property type="entry name" value="PDZ"/>
</dbReference>
<dbReference type="GO" id="GO:0006515">
    <property type="term" value="P:protein quality control for misfolded or incompletely synthesized proteins"/>
    <property type="evidence" value="ECO:0007669"/>
    <property type="project" value="TreeGrafter"/>
</dbReference>
<dbReference type="Pfam" id="PF13180">
    <property type="entry name" value="PDZ_2"/>
    <property type="match status" value="1"/>
</dbReference>
<evidence type="ECO:0000256" key="2">
    <source>
        <dbReference type="ARBA" id="ARBA00022825"/>
    </source>
</evidence>
<dbReference type="PANTHER" id="PTHR22939">
    <property type="entry name" value="SERINE PROTEASE FAMILY S1C HTRA-RELATED"/>
    <property type="match status" value="1"/>
</dbReference>
<organism evidence="5 6">
    <name type="scientific">Tranquillimonas alkanivorans</name>
    <dbReference type="NCBI Taxonomy" id="441119"/>
    <lineage>
        <taxon>Bacteria</taxon>
        <taxon>Pseudomonadati</taxon>
        <taxon>Pseudomonadota</taxon>
        <taxon>Alphaproteobacteria</taxon>
        <taxon>Rhodobacterales</taxon>
        <taxon>Roseobacteraceae</taxon>
        <taxon>Tranquillimonas</taxon>
    </lineage>
</organism>
<keyword evidence="3" id="KW-0732">Signal</keyword>
<proteinExistence type="inferred from homology"/>
<dbReference type="RefSeq" id="WP_177215129.1">
    <property type="nucleotide sequence ID" value="NZ_FOXA01000007.1"/>
</dbReference>
<dbReference type="EMBL" id="FOXA01000007">
    <property type="protein sequence ID" value="SFP50371.1"/>
    <property type="molecule type" value="Genomic_DNA"/>
</dbReference>
<feature type="chain" id="PRO_5011642069" evidence="3">
    <location>
        <begin position="28"/>
        <end position="461"/>
    </location>
</feature>
<comment type="similarity">
    <text evidence="1">Belongs to the peptidase S1C family.</text>
</comment>
<dbReference type="Proteomes" id="UP000199356">
    <property type="component" value="Unassembled WGS sequence"/>
</dbReference>
<keyword evidence="2" id="KW-0720">Serine protease</keyword>
<dbReference type="PROSITE" id="PS50106">
    <property type="entry name" value="PDZ"/>
    <property type="match status" value="1"/>
</dbReference>
<dbReference type="STRING" id="441119.SAMN04488047_107136"/>
<evidence type="ECO:0000313" key="5">
    <source>
        <dbReference type="EMBL" id="SFP50371.1"/>
    </source>
</evidence>
<dbReference type="SUPFAM" id="SSF50156">
    <property type="entry name" value="PDZ domain-like"/>
    <property type="match status" value="2"/>
</dbReference>
<dbReference type="GO" id="GO:0042597">
    <property type="term" value="C:periplasmic space"/>
    <property type="evidence" value="ECO:0007669"/>
    <property type="project" value="TreeGrafter"/>
</dbReference>
<reference evidence="5 6" key="1">
    <citation type="submission" date="2016-10" db="EMBL/GenBank/DDBJ databases">
        <authorList>
            <person name="de Groot N.N."/>
        </authorList>
    </citation>
    <scope>NUCLEOTIDE SEQUENCE [LARGE SCALE GENOMIC DNA]</scope>
    <source>
        <strain evidence="5 6">DSM 19547</strain>
    </source>
</reference>
<evidence type="ECO:0000256" key="1">
    <source>
        <dbReference type="ARBA" id="ARBA00010541"/>
    </source>
</evidence>
<feature type="domain" description="PDZ" evidence="4">
    <location>
        <begin position="253"/>
        <end position="311"/>
    </location>
</feature>
<evidence type="ECO:0000259" key="4">
    <source>
        <dbReference type="PROSITE" id="PS50106"/>
    </source>
</evidence>
<dbReference type="GO" id="GO:0008233">
    <property type="term" value="F:peptidase activity"/>
    <property type="evidence" value="ECO:0007669"/>
    <property type="project" value="UniProtKB-KW"/>
</dbReference>
<dbReference type="SUPFAM" id="SSF50494">
    <property type="entry name" value="Trypsin-like serine proteases"/>
    <property type="match status" value="1"/>
</dbReference>
<dbReference type="Pfam" id="PF13365">
    <property type="entry name" value="Trypsin_2"/>
    <property type="match status" value="1"/>
</dbReference>
<keyword evidence="2" id="KW-0378">Hydrolase</keyword>